<dbReference type="InterPro" id="IPR037051">
    <property type="entry name" value="4-carb_acid_sugar_kinase_N_sf"/>
</dbReference>
<dbReference type="eggNOG" id="COG3395">
    <property type="taxonomic scope" value="Bacteria"/>
</dbReference>
<feature type="domain" description="Four-carbon acid sugar kinase nucleotide binding" evidence="8">
    <location>
        <begin position="257"/>
        <end position="423"/>
    </location>
</feature>
<comment type="similarity">
    <text evidence="1">Belongs to the four-carbon acid sugar kinase family.</text>
</comment>
<evidence type="ECO:0000256" key="3">
    <source>
        <dbReference type="ARBA" id="ARBA00022741"/>
    </source>
</evidence>
<keyword evidence="4 9" id="KW-0418">Kinase</keyword>
<protein>
    <submittedName>
        <fullName evidence="9">Serine kinase</fullName>
    </submittedName>
</protein>
<dbReference type="InterPro" id="IPR031475">
    <property type="entry name" value="NBD_C"/>
</dbReference>
<dbReference type="RefSeq" id="WP_034897524.1">
    <property type="nucleotide sequence ID" value="NZ_JRUQ01000062.1"/>
</dbReference>
<keyword evidence="2" id="KW-0808">Transferase</keyword>
<evidence type="ECO:0000256" key="6">
    <source>
        <dbReference type="ARBA" id="ARBA00023277"/>
    </source>
</evidence>
<dbReference type="Proteomes" id="UP000030351">
    <property type="component" value="Unassembled WGS sequence"/>
</dbReference>
<evidence type="ECO:0000256" key="1">
    <source>
        <dbReference type="ARBA" id="ARBA00005715"/>
    </source>
</evidence>
<organism evidence="9 10">
    <name type="scientific">Erwinia typographi</name>
    <dbReference type="NCBI Taxonomy" id="371042"/>
    <lineage>
        <taxon>Bacteria</taxon>
        <taxon>Pseudomonadati</taxon>
        <taxon>Pseudomonadota</taxon>
        <taxon>Gammaproteobacteria</taxon>
        <taxon>Enterobacterales</taxon>
        <taxon>Erwiniaceae</taxon>
        <taxon>Erwinia</taxon>
    </lineage>
</organism>
<evidence type="ECO:0000259" key="7">
    <source>
        <dbReference type="Pfam" id="PF07005"/>
    </source>
</evidence>
<evidence type="ECO:0000259" key="8">
    <source>
        <dbReference type="Pfam" id="PF17042"/>
    </source>
</evidence>
<dbReference type="GO" id="GO:0005524">
    <property type="term" value="F:ATP binding"/>
    <property type="evidence" value="ECO:0007669"/>
    <property type="project" value="UniProtKB-KW"/>
</dbReference>
<dbReference type="NCBIfam" id="NF047819">
    <property type="entry name" value="ThrnKinDtnkGamma"/>
    <property type="match status" value="1"/>
</dbReference>
<dbReference type="Gene3D" id="3.40.50.10840">
    <property type="entry name" value="Putative sugar-binding, N-terminal domain"/>
    <property type="match status" value="1"/>
</dbReference>
<comment type="caution">
    <text evidence="9">The sequence shown here is derived from an EMBL/GenBank/DDBJ whole genome shotgun (WGS) entry which is preliminary data.</text>
</comment>
<keyword evidence="10" id="KW-1185">Reference proteome</keyword>
<dbReference type="InterPro" id="IPR010737">
    <property type="entry name" value="4-carb_acid_sugar_kinase_N"/>
</dbReference>
<dbReference type="EMBL" id="JRUQ01000062">
    <property type="protein sequence ID" value="KGT88323.1"/>
    <property type="molecule type" value="Genomic_DNA"/>
</dbReference>
<name>A0A0A3ZRK2_9GAMM</name>
<dbReference type="Gene3D" id="3.40.980.20">
    <property type="entry name" value="Four-carbon acid sugar kinase, nucleotide binding domain"/>
    <property type="match status" value="1"/>
</dbReference>
<reference evidence="9 10" key="1">
    <citation type="submission" date="2014-10" db="EMBL/GenBank/DDBJ databases">
        <title>Genome sequence of Erwinia typographi M043b.</title>
        <authorList>
            <person name="Chan K.-G."/>
            <person name="Tan W.-S."/>
        </authorList>
    </citation>
    <scope>NUCLEOTIDE SEQUENCE [LARGE SCALE GENOMIC DNA]</scope>
    <source>
        <strain evidence="9 10">M043b</strain>
    </source>
</reference>
<evidence type="ECO:0000256" key="5">
    <source>
        <dbReference type="ARBA" id="ARBA00022840"/>
    </source>
</evidence>
<evidence type="ECO:0000256" key="2">
    <source>
        <dbReference type="ARBA" id="ARBA00022679"/>
    </source>
</evidence>
<dbReference type="AlphaFoldDB" id="A0A0A3ZRK2"/>
<dbReference type="SUPFAM" id="SSF142764">
    <property type="entry name" value="YgbK-like"/>
    <property type="match status" value="1"/>
</dbReference>
<evidence type="ECO:0000256" key="4">
    <source>
        <dbReference type="ARBA" id="ARBA00022777"/>
    </source>
</evidence>
<gene>
    <name evidence="9" type="ORF">NG99_21425</name>
</gene>
<dbReference type="Pfam" id="PF07005">
    <property type="entry name" value="SBD_N"/>
    <property type="match status" value="1"/>
</dbReference>
<evidence type="ECO:0000313" key="9">
    <source>
        <dbReference type="EMBL" id="KGT88323.1"/>
    </source>
</evidence>
<keyword evidence="3" id="KW-0547">Nucleotide-binding</keyword>
<dbReference type="STRING" id="371042.NG99_21425"/>
<accession>A0A0A3ZRK2</accession>
<evidence type="ECO:0000313" key="10">
    <source>
        <dbReference type="Proteomes" id="UP000030351"/>
    </source>
</evidence>
<proteinExistence type="inferred from homology"/>
<feature type="domain" description="Four-carbon acid sugar kinase N-terminal" evidence="7">
    <location>
        <begin position="11"/>
        <end position="233"/>
    </location>
</feature>
<keyword evidence="5" id="KW-0067">ATP-binding</keyword>
<dbReference type="GO" id="GO:0016301">
    <property type="term" value="F:kinase activity"/>
    <property type="evidence" value="ECO:0007669"/>
    <property type="project" value="UniProtKB-KW"/>
</dbReference>
<dbReference type="OrthoDB" id="191465at2"/>
<sequence length="436" mass="45873">MTRSQWKTPVLVIADDFTGANDAGSGLARAGARVNVLFDAAAQADGQSADVWVISTDSRAVSAARAAECTRTAVERWANIARDGWIFKKMDSTLRGNPGAEIDAALRASGAPAALVVPAVPKLGRTTRDGNCFIYDVLLTETEYASDPKTPVNHASVAARLQEQSALATGLIPLQAVRLPTLAATLATAIEQGQRLIVIDAESDRDLQLIVAAAAELPQRPLLAGAAGLSDALSLLLNEGVGKACAADGAGKNGPVLAVVGSMSEIAQRQLTQLQHHHDLTLIDVDIEQLFSGWPDADAWRQRAVDALQQGQHCAIRTCQQASQRQAIAGLCERYALSRQQLGEQICAFLAGLTRDVLAAIVPSGLYLSGGDVAIAVARGLGAEGFRIEGQVAGCVPYGHLLKAKNDLLVLTKAGGFGDDTTLVEVFRFIEEKASE</sequence>
<keyword evidence="6" id="KW-0119">Carbohydrate metabolism</keyword>
<dbReference type="InterPro" id="IPR042213">
    <property type="entry name" value="NBD_C_sf"/>
</dbReference>
<dbReference type="Pfam" id="PF17042">
    <property type="entry name" value="NBD_C"/>
    <property type="match status" value="1"/>
</dbReference>